<dbReference type="InterPro" id="IPR000540">
    <property type="entry name" value="Flag_MotA_CS"/>
</dbReference>
<dbReference type="NCBIfam" id="TIGR03818">
    <property type="entry name" value="MotA1"/>
    <property type="match status" value="1"/>
</dbReference>
<evidence type="ECO:0000256" key="8">
    <source>
        <dbReference type="ARBA" id="ARBA00022779"/>
    </source>
</evidence>
<organism evidence="16 17">
    <name type="scientific">Methylobacterium fujisawaense</name>
    <dbReference type="NCBI Taxonomy" id="107400"/>
    <lineage>
        <taxon>Bacteria</taxon>
        <taxon>Pseudomonadati</taxon>
        <taxon>Pseudomonadota</taxon>
        <taxon>Alphaproteobacteria</taxon>
        <taxon>Hyphomicrobiales</taxon>
        <taxon>Methylobacteriaceae</taxon>
        <taxon>Methylobacterium</taxon>
    </lineage>
</organism>
<evidence type="ECO:0000313" key="17">
    <source>
        <dbReference type="Proteomes" id="UP000565455"/>
    </source>
</evidence>
<evidence type="ECO:0000256" key="4">
    <source>
        <dbReference type="ARBA" id="ARBA00022475"/>
    </source>
</evidence>
<evidence type="ECO:0000259" key="14">
    <source>
        <dbReference type="Pfam" id="PF01618"/>
    </source>
</evidence>
<dbReference type="InterPro" id="IPR046786">
    <property type="entry name" value="MotA_N"/>
</dbReference>
<keyword evidence="3" id="KW-0813">Transport</keyword>
<evidence type="ECO:0000256" key="5">
    <source>
        <dbReference type="ARBA" id="ARBA00022500"/>
    </source>
</evidence>
<feature type="transmembrane region" description="Helical" evidence="13">
    <location>
        <begin position="233"/>
        <end position="256"/>
    </location>
</feature>
<evidence type="ECO:0000256" key="10">
    <source>
        <dbReference type="ARBA" id="ARBA00022989"/>
    </source>
</evidence>
<dbReference type="PROSITE" id="PS01307">
    <property type="entry name" value="MOTA"/>
    <property type="match status" value="1"/>
</dbReference>
<evidence type="ECO:0000256" key="11">
    <source>
        <dbReference type="ARBA" id="ARBA00023065"/>
    </source>
</evidence>
<feature type="transmembrane region" description="Helical" evidence="13">
    <location>
        <begin position="36"/>
        <end position="57"/>
    </location>
</feature>
<feature type="transmembrane region" description="Helical" evidence="13">
    <location>
        <begin position="197"/>
        <end position="221"/>
    </location>
</feature>
<dbReference type="InterPro" id="IPR047055">
    <property type="entry name" value="MotA-like"/>
</dbReference>
<keyword evidence="17" id="KW-1185">Reference proteome</keyword>
<evidence type="ECO:0000259" key="15">
    <source>
        <dbReference type="Pfam" id="PF20560"/>
    </source>
</evidence>
<dbReference type="InterPro" id="IPR022522">
    <property type="entry name" value="Flagellar_motor_stator_MotA"/>
</dbReference>
<accession>A0ABR6DB75</accession>
<feature type="domain" description="MotA/TolQ/ExbB proton channel" evidence="14">
    <location>
        <begin position="166"/>
        <end position="271"/>
    </location>
</feature>
<gene>
    <name evidence="16" type="ORF">GGQ91_002738</name>
</gene>
<name>A0ABR6DB75_9HYPH</name>
<keyword evidence="7 13" id="KW-0812">Transmembrane</keyword>
<comment type="similarity">
    <text evidence="2">Belongs to the MotA family.</text>
</comment>
<keyword evidence="10 13" id="KW-1133">Transmembrane helix</keyword>
<evidence type="ECO:0000256" key="7">
    <source>
        <dbReference type="ARBA" id="ARBA00022692"/>
    </source>
</evidence>
<keyword evidence="9" id="KW-0375">Hydrogen ion transport</keyword>
<keyword evidence="12 13" id="KW-0472">Membrane</keyword>
<comment type="subcellular location">
    <subcellularLocation>
        <location evidence="1">Cell inner membrane</location>
        <topology evidence="1">Multi-pass membrane protein</topology>
    </subcellularLocation>
</comment>
<evidence type="ECO:0000256" key="12">
    <source>
        <dbReference type="ARBA" id="ARBA00023136"/>
    </source>
</evidence>
<dbReference type="Pfam" id="PF01618">
    <property type="entry name" value="MotA_ExbB"/>
    <property type="match status" value="1"/>
</dbReference>
<evidence type="ECO:0000256" key="9">
    <source>
        <dbReference type="ARBA" id="ARBA00022781"/>
    </source>
</evidence>
<evidence type="ECO:0000256" key="1">
    <source>
        <dbReference type="ARBA" id="ARBA00004429"/>
    </source>
</evidence>
<keyword evidence="4" id="KW-1003">Cell membrane</keyword>
<evidence type="ECO:0000313" key="16">
    <source>
        <dbReference type="EMBL" id="MBA9063343.1"/>
    </source>
</evidence>
<dbReference type="PANTHER" id="PTHR30433:SF4">
    <property type="entry name" value="MOTILITY PROTEIN A"/>
    <property type="match status" value="1"/>
</dbReference>
<reference evidence="16 17" key="1">
    <citation type="submission" date="2020-08" db="EMBL/GenBank/DDBJ databases">
        <title>Genomic Encyclopedia of Type Strains, Phase IV (KMG-IV): sequencing the most valuable type-strain genomes for metagenomic binning, comparative biology and taxonomic classification.</title>
        <authorList>
            <person name="Goeker M."/>
        </authorList>
    </citation>
    <scope>NUCLEOTIDE SEQUENCE [LARGE SCALE GENOMIC DNA]</scope>
    <source>
        <strain evidence="16 17">DSM 5686</strain>
    </source>
</reference>
<keyword evidence="5" id="KW-0145">Chemotaxis</keyword>
<proteinExistence type="inferred from homology"/>
<dbReference type="EMBL" id="JACJIM010000004">
    <property type="protein sequence ID" value="MBA9063343.1"/>
    <property type="molecule type" value="Genomic_DNA"/>
</dbReference>
<sequence length="331" mass="36104">MISKRVAFERREIAPARRKHDRLRPGVAIHTTSRRYVGVIIGLLTAMVCVAGGFWAMGGHLMVVWQPFEFIIVGGAAIGAFIVANPARVVMDTAGAVRDALFAREPRQEDYLSLLGLLFALTRELRSKPRNEVESHLDRPDESEIFKAYPRVARDQELTLFICDYVRLLLVGNARPYEIEALMEEEIATHRGDKLKVYFALMNMADGLPALGIVAAILGIVKAMGALDQSPALLGSLIGSALVGTFTGILVSYSVVAPLANKVKTTREAQARVFIIVKQTLLAFMNGALPQIAVEHGRKAITAAYRPTIDEVENATITGAPRSESALREAA</sequence>
<feature type="transmembrane region" description="Helical" evidence="13">
    <location>
        <begin position="63"/>
        <end position="84"/>
    </location>
</feature>
<keyword evidence="11" id="KW-0406">Ion transport</keyword>
<evidence type="ECO:0000256" key="3">
    <source>
        <dbReference type="ARBA" id="ARBA00022448"/>
    </source>
</evidence>
<evidence type="ECO:0000256" key="6">
    <source>
        <dbReference type="ARBA" id="ARBA00022519"/>
    </source>
</evidence>
<dbReference type="InterPro" id="IPR002898">
    <property type="entry name" value="MotA_ExbB_proton_chnl"/>
</dbReference>
<evidence type="ECO:0000256" key="13">
    <source>
        <dbReference type="SAM" id="Phobius"/>
    </source>
</evidence>
<dbReference type="Proteomes" id="UP000565455">
    <property type="component" value="Unassembled WGS sequence"/>
</dbReference>
<comment type="caution">
    <text evidence="16">The sequence shown here is derived from an EMBL/GenBank/DDBJ whole genome shotgun (WGS) entry which is preliminary data.</text>
</comment>
<keyword evidence="8" id="KW-0283">Flagellar rotation</keyword>
<dbReference type="PANTHER" id="PTHR30433">
    <property type="entry name" value="CHEMOTAXIS PROTEIN MOTA"/>
    <property type="match status" value="1"/>
</dbReference>
<keyword evidence="6" id="KW-0997">Cell inner membrane</keyword>
<dbReference type="Pfam" id="PF20560">
    <property type="entry name" value="MotA_N"/>
    <property type="match status" value="1"/>
</dbReference>
<feature type="domain" description="Motility protein A N-terminal" evidence="15">
    <location>
        <begin position="40"/>
        <end position="128"/>
    </location>
</feature>
<protein>
    <submittedName>
        <fullName evidence="16">Chemotaxis protein MotA</fullName>
    </submittedName>
</protein>
<evidence type="ECO:0000256" key="2">
    <source>
        <dbReference type="ARBA" id="ARBA00008038"/>
    </source>
</evidence>